<name>A0A210R077_MIZYE</name>
<keyword evidence="5" id="KW-0963">Cytoplasm</keyword>
<comment type="cofactor">
    <cofactor evidence="1">
        <name>Mg(2+)</name>
        <dbReference type="ChEBI" id="CHEBI:18420"/>
    </cofactor>
</comment>
<dbReference type="InterPro" id="IPR015797">
    <property type="entry name" value="NUDIX_hydrolase-like_dom_sf"/>
</dbReference>
<keyword evidence="6" id="KW-0479">Metal-binding</keyword>
<evidence type="ECO:0000256" key="3">
    <source>
        <dbReference type="ARBA" id="ARBA00008266"/>
    </source>
</evidence>
<dbReference type="CDD" id="cd04666">
    <property type="entry name" value="NUDIX_DIPP2_like_Nudt4"/>
    <property type="match status" value="1"/>
</dbReference>
<dbReference type="InterPro" id="IPR020084">
    <property type="entry name" value="NUDIX_hydrolase_CS"/>
</dbReference>
<dbReference type="Proteomes" id="UP000242188">
    <property type="component" value="Unassembled WGS sequence"/>
</dbReference>
<evidence type="ECO:0000259" key="10">
    <source>
        <dbReference type="PROSITE" id="PS51462"/>
    </source>
</evidence>
<dbReference type="PANTHER" id="PTHR12629:SF0">
    <property type="entry name" value="DIPHOSPHOINOSITOL-POLYPHOSPHATE DIPHOSPHATASE"/>
    <property type="match status" value="1"/>
</dbReference>
<accession>A0A210R077</accession>
<keyword evidence="12" id="KW-1185">Reference proteome</keyword>
<dbReference type="GO" id="GO:0071543">
    <property type="term" value="P:diphosphoinositol polyphosphate metabolic process"/>
    <property type="evidence" value="ECO:0007669"/>
    <property type="project" value="TreeGrafter"/>
</dbReference>
<dbReference type="GO" id="GO:1901907">
    <property type="term" value="P:diadenosine pentaphosphate catabolic process"/>
    <property type="evidence" value="ECO:0007669"/>
    <property type="project" value="TreeGrafter"/>
</dbReference>
<evidence type="ECO:0000313" key="11">
    <source>
        <dbReference type="EMBL" id="OWF54423.1"/>
    </source>
</evidence>
<dbReference type="InterPro" id="IPR047198">
    <property type="entry name" value="DDP-like_NUDIX"/>
</dbReference>
<comment type="catalytic activity">
    <reaction evidence="9">
        <text>diphospho-myo-inositol polyphosphate + H2O = myo-inositol polyphosphate + phosphate.</text>
        <dbReference type="EC" id="3.6.1.52"/>
    </reaction>
</comment>
<evidence type="ECO:0000256" key="8">
    <source>
        <dbReference type="ARBA" id="ARBA00022842"/>
    </source>
</evidence>
<dbReference type="Pfam" id="PF00293">
    <property type="entry name" value="NUDIX"/>
    <property type="match status" value="1"/>
</dbReference>
<dbReference type="EMBL" id="NEDP02001046">
    <property type="protein sequence ID" value="OWF54423.1"/>
    <property type="molecule type" value="Genomic_DNA"/>
</dbReference>
<proteinExistence type="inferred from homology"/>
<gene>
    <name evidence="11" type="ORF">KP79_PYT08639</name>
</gene>
<protein>
    <recommendedName>
        <fullName evidence="4">diphosphoinositol-polyphosphate diphosphatase</fullName>
        <ecNumber evidence="4">3.6.1.52</ecNumber>
    </recommendedName>
</protein>
<sequence length="151" mass="17568">MVKEKPNSIRTYDKEGFRRRAACLCFKDDAEKEILLVTSSKDREKWVVPGGGVEPLEDPRNTAEREALEEAGVRGNLGRHIGMFENIEKNHRTTVYVFLVTELMDDWEDKRAMGRTREWFTIADAHAKLSHKPIQLHYLRELLEKPLDMVT</sequence>
<keyword evidence="8" id="KW-0460">Magnesium</keyword>
<evidence type="ECO:0000256" key="4">
    <source>
        <dbReference type="ARBA" id="ARBA00012527"/>
    </source>
</evidence>
<dbReference type="Gene3D" id="3.90.79.10">
    <property type="entry name" value="Nucleoside Triphosphate Pyrophosphohydrolase"/>
    <property type="match status" value="1"/>
</dbReference>
<evidence type="ECO:0000256" key="9">
    <source>
        <dbReference type="ARBA" id="ARBA00033994"/>
    </source>
</evidence>
<comment type="caution">
    <text evidence="11">The sequence shown here is derived from an EMBL/GenBank/DDBJ whole genome shotgun (WGS) entry which is preliminary data.</text>
</comment>
<dbReference type="GO" id="GO:0005737">
    <property type="term" value="C:cytoplasm"/>
    <property type="evidence" value="ECO:0007669"/>
    <property type="project" value="UniProtKB-SubCell"/>
</dbReference>
<dbReference type="GO" id="GO:0034432">
    <property type="term" value="F:bis(5'-adenosyl)-pentaphosphatase activity"/>
    <property type="evidence" value="ECO:0007669"/>
    <property type="project" value="TreeGrafter"/>
</dbReference>
<evidence type="ECO:0000256" key="5">
    <source>
        <dbReference type="ARBA" id="ARBA00022490"/>
    </source>
</evidence>
<dbReference type="STRING" id="6573.A0A210R077"/>
<evidence type="ECO:0000256" key="1">
    <source>
        <dbReference type="ARBA" id="ARBA00001946"/>
    </source>
</evidence>
<dbReference type="PANTHER" id="PTHR12629">
    <property type="entry name" value="DIPHOSPHOINOSITOL POLYPHOSPHATE PHOSPHOHYDROLASE"/>
    <property type="match status" value="1"/>
</dbReference>
<dbReference type="GO" id="GO:0046872">
    <property type="term" value="F:metal ion binding"/>
    <property type="evidence" value="ECO:0007669"/>
    <property type="project" value="UniProtKB-KW"/>
</dbReference>
<dbReference type="SUPFAM" id="SSF55811">
    <property type="entry name" value="Nudix"/>
    <property type="match status" value="1"/>
</dbReference>
<dbReference type="AlphaFoldDB" id="A0A210R077"/>
<dbReference type="GO" id="GO:1901911">
    <property type="term" value="P:adenosine 5'-(hexahydrogen pentaphosphate) catabolic process"/>
    <property type="evidence" value="ECO:0007669"/>
    <property type="project" value="TreeGrafter"/>
</dbReference>
<evidence type="ECO:0000256" key="7">
    <source>
        <dbReference type="ARBA" id="ARBA00022801"/>
    </source>
</evidence>
<feature type="domain" description="Nudix hydrolase" evidence="10">
    <location>
        <begin position="17"/>
        <end position="143"/>
    </location>
</feature>
<dbReference type="GO" id="GO:0005634">
    <property type="term" value="C:nucleus"/>
    <property type="evidence" value="ECO:0007669"/>
    <property type="project" value="TreeGrafter"/>
</dbReference>
<dbReference type="PROSITE" id="PS00893">
    <property type="entry name" value="NUDIX_BOX"/>
    <property type="match status" value="1"/>
</dbReference>
<dbReference type="GO" id="GO:0008486">
    <property type="term" value="F:diphosphoinositol-polyphosphate diphosphatase activity"/>
    <property type="evidence" value="ECO:0007669"/>
    <property type="project" value="UniProtKB-EC"/>
</dbReference>
<reference evidence="11 12" key="1">
    <citation type="journal article" date="2017" name="Nat. Ecol. Evol.">
        <title>Scallop genome provides insights into evolution of bilaterian karyotype and development.</title>
        <authorList>
            <person name="Wang S."/>
            <person name="Zhang J."/>
            <person name="Jiao W."/>
            <person name="Li J."/>
            <person name="Xun X."/>
            <person name="Sun Y."/>
            <person name="Guo X."/>
            <person name="Huan P."/>
            <person name="Dong B."/>
            <person name="Zhang L."/>
            <person name="Hu X."/>
            <person name="Sun X."/>
            <person name="Wang J."/>
            <person name="Zhao C."/>
            <person name="Wang Y."/>
            <person name="Wang D."/>
            <person name="Huang X."/>
            <person name="Wang R."/>
            <person name="Lv J."/>
            <person name="Li Y."/>
            <person name="Zhang Z."/>
            <person name="Liu B."/>
            <person name="Lu W."/>
            <person name="Hui Y."/>
            <person name="Liang J."/>
            <person name="Zhou Z."/>
            <person name="Hou R."/>
            <person name="Li X."/>
            <person name="Liu Y."/>
            <person name="Li H."/>
            <person name="Ning X."/>
            <person name="Lin Y."/>
            <person name="Zhao L."/>
            <person name="Xing Q."/>
            <person name="Dou J."/>
            <person name="Li Y."/>
            <person name="Mao J."/>
            <person name="Guo H."/>
            <person name="Dou H."/>
            <person name="Li T."/>
            <person name="Mu C."/>
            <person name="Jiang W."/>
            <person name="Fu Q."/>
            <person name="Fu X."/>
            <person name="Miao Y."/>
            <person name="Liu J."/>
            <person name="Yu Q."/>
            <person name="Li R."/>
            <person name="Liao H."/>
            <person name="Li X."/>
            <person name="Kong Y."/>
            <person name="Jiang Z."/>
            <person name="Chourrout D."/>
            <person name="Li R."/>
            <person name="Bao Z."/>
        </authorList>
    </citation>
    <scope>NUCLEOTIDE SEQUENCE [LARGE SCALE GENOMIC DNA]</scope>
    <source>
        <strain evidence="11 12">PY_sf001</strain>
    </source>
</reference>
<organism evidence="11 12">
    <name type="scientific">Mizuhopecten yessoensis</name>
    <name type="common">Japanese scallop</name>
    <name type="synonym">Patinopecten yessoensis</name>
    <dbReference type="NCBI Taxonomy" id="6573"/>
    <lineage>
        <taxon>Eukaryota</taxon>
        <taxon>Metazoa</taxon>
        <taxon>Spiralia</taxon>
        <taxon>Lophotrochozoa</taxon>
        <taxon>Mollusca</taxon>
        <taxon>Bivalvia</taxon>
        <taxon>Autobranchia</taxon>
        <taxon>Pteriomorphia</taxon>
        <taxon>Pectinida</taxon>
        <taxon>Pectinoidea</taxon>
        <taxon>Pectinidae</taxon>
        <taxon>Mizuhopecten</taxon>
    </lineage>
</organism>
<dbReference type="FunFam" id="3.90.79.10:FF:000002">
    <property type="entry name" value="diphosphoinositol polyphosphate phosphohydrolase 1"/>
    <property type="match status" value="1"/>
</dbReference>
<evidence type="ECO:0000313" key="12">
    <source>
        <dbReference type="Proteomes" id="UP000242188"/>
    </source>
</evidence>
<dbReference type="InterPro" id="IPR000086">
    <property type="entry name" value="NUDIX_hydrolase_dom"/>
</dbReference>
<dbReference type="GO" id="GO:0034431">
    <property type="term" value="F:bis(5'-adenosyl)-hexaphosphatase activity"/>
    <property type="evidence" value="ECO:0007669"/>
    <property type="project" value="TreeGrafter"/>
</dbReference>
<keyword evidence="7 11" id="KW-0378">Hydrolase</keyword>
<dbReference type="GO" id="GO:0000298">
    <property type="term" value="F:endopolyphosphatase activity"/>
    <property type="evidence" value="ECO:0007669"/>
    <property type="project" value="TreeGrafter"/>
</dbReference>
<dbReference type="OrthoDB" id="2011998at2759"/>
<dbReference type="GO" id="GO:1901909">
    <property type="term" value="P:diadenosine hexaphosphate catabolic process"/>
    <property type="evidence" value="ECO:0007669"/>
    <property type="project" value="TreeGrafter"/>
</dbReference>
<comment type="similarity">
    <text evidence="3">Belongs to the Nudix hydrolase family. DIPP subfamily.</text>
</comment>
<comment type="subcellular location">
    <subcellularLocation>
        <location evidence="2">Cytoplasm</location>
    </subcellularLocation>
</comment>
<evidence type="ECO:0000256" key="2">
    <source>
        <dbReference type="ARBA" id="ARBA00004496"/>
    </source>
</evidence>
<dbReference type="EC" id="3.6.1.52" evidence="4"/>
<dbReference type="PROSITE" id="PS51462">
    <property type="entry name" value="NUDIX"/>
    <property type="match status" value="1"/>
</dbReference>
<evidence type="ECO:0000256" key="6">
    <source>
        <dbReference type="ARBA" id="ARBA00022723"/>
    </source>
</evidence>